<dbReference type="SUPFAM" id="SSF63817">
    <property type="entry name" value="Sortase"/>
    <property type="match status" value="1"/>
</dbReference>
<keyword evidence="1 4" id="KW-0378">Hydrolase</keyword>
<dbReference type="InterPro" id="IPR023365">
    <property type="entry name" value="Sortase_dom-sf"/>
</dbReference>
<evidence type="ECO:0000256" key="3">
    <source>
        <dbReference type="SAM" id="Phobius"/>
    </source>
</evidence>
<dbReference type="Pfam" id="PF04203">
    <property type="entry name" value="Sortase"/>
    <property type="match status" value="1"/>
</dbReference>
<dbReference type="Gene3D" id="2.40.260.10">
    <property type="entry name" value="Sortase"/>
    <property type="match status" value="1"/>
</dbReference>
<keyword evidence="3" id="KW-0472">Membrane</keyword>
<dbReference type="RefSeq" id="WP_154429591.1">
    <property type="nucleotide sequence ID" value="NZ_VUNI01000007.1"/>
</dbReference>
<reference evidence="4 5" key="1">
    <citation type="submission" date="2019-08" db="EMBL/GenBank/DDBJ databases">
        <title>In-depth cultivation of the pig gut microbiome towards novel bacterial diversity and tailored functional studies.</title>
        <authorList>
            <person name="Wylensek D."/>
            <person name="Hitch T.C.A."/>
            <person name="Clavel T."/>
        </authorList>
    </citation>
    <scope>NUCLEOTIDE SEQUENCE [LARGE SCALE GENOMIC DNA]</scope>
    <source>
        <strain evidence="4 5">MUC/MUC-530-WT-4D</strain>
    </source>
</reference>
<gene>
    <name evidence="4" type="primary">srtB</name>
    <name evidence="4" type="ORF">FYJ75_06175</name>
</gene>
<sequence length="281" mass="32563">MKIKGAVKVQNDKTTNNETTNKQTRIHTVIMLIGLILIIFACFNLVKIIKNYYTSRKIYGDLNQQFVTEEPVSETVDGTEEERPWYELASVDLNALQEQNPEVAGWIYFENEDISYPVMYSGDNEKYLRTTWNGVSASAGSLFIEEANSPDFEDCHTLIYGHNMKDLSMFGKLKYYKEKDDYYEEHQFFQIFSGNEIYRYQIFAYEDVDADSFVYSVPYAEDDAFQNFIDEIYKISYKETGVTATNMNKIITLSTCSNDDKRFVVHAVRVNQYNTSEGAAE</sequence>
<protein>
    <submittedName>
        <fullName evidence="4">Class B sortase</fullName>
        <ecNumber evidence="4">3.4.22.71</ecNumber>
    </submittedName>
</protein>
<evidence type="ECO:0000313" key="5">
    <source>
        <dbReference type="Proteomes" id="UP000474024"/>
    </source>
</evidence>
<keyword evidence="3" id="KW-1133">Transmembrane helix</keyword>
<feature type="transmembrane region" description="Helical" evidence="3">
    <location>
        <begin position="26"/>
        <end position="46"/>
    </location>
</feature>
<dbReference type="EC" id="3.4.22.71" evidence="4"/>
<dbReference type="NCBIfam" id="TIGR03064">
    <property type="entry name" value="sortase_srtB"/>
    <property type="match status" value="1"/>
</dbReference>
<evidence type="ECO:0000256" key="2">
    <source>
        <dbReference type="PIRSR" id="PIRSR605754-1"/>
    </source>
</evidence>
<keyword evidence="3" id="KW-0812">Transmembrane</keyword>
<accession>A0A6L5YR28</accession>
<dbReference type="InterPro" id="IPR009835">
    <property type="entry name" value="SrtB"/>
</dbReference>
<feature type="active site" description="Proton donor/acceptor" evidence="2">
    <location>
        <position position="162"/>
    </location>
</feature>
<organism evidence="4 5">
    <name type="scientific">Roseburia porci</name>
    <dbReference type="NCBI Taxonomy" id="2605790"/>
    <lineage>
        <taxon>Bacteria</taxon>
        <taxon>Bacillati</taxon>
        <taxon>Bacillota</taxon>
        <taxon>Clostridia</taxon>
        <taxon>Lachnospirales</taxon>
        <taxon>Lachnospiraceae</taxon>
        <taxon>Roseburia</taxon>
    </lineage>
</organism>
<evidence type="ECO:0000313" key="4">
    <source>
        <dbReference type="EMBL" id="MST74627.1"/>
    </source>
</evidence>
<name>A0A6L5YR28_9FIRM</name>
<dbReference type="CDD" id="cd05826">
    <property type="entry name" value="Sortase_B"/>
    <property type="match status" value="1"/>
</dbReference>
<dbReference type="GO" id="GO:0016787">
    <property type="term" value="F:hydrolase activity"/>
    <property type="evidence" value="ECO:0007669"/>
    <property type="project" value="UniProtKB-KW"/>
</dbReference>
<dbReference type="Proteomes" id="UP000474024">
    <property type="component" value="Unassembled WGS sequence"/>
</dbReference>
<evidence type="ECO:0000256" key="1">
    <source>
        <dbReference type="ARBA" id="ARBA00022801"/>
    </source>
</evidence>
<proteinExistence type="predicted"/>
<feature type="active site" description="Acyl-thioester intermediate" evidence="2">
    <location>
        <position position="256"/>
    </location>
</feature>
<dbReference type="EMBL" id="VUNI01000007">
    <property type="protein sequence ID" value="MST74627.1"/>
    <property type="molecule type" value="Genomic_DNA"/>
</dbReference>
<dbReference type="InterPro" id="IPR005754">
    <property type="entry name" value="Sortase"/>
</dbReference>
<comment type="caution">
    <text evidence="4">The sequence shown here is derived from an EMBL/GenBank/DDBJ whole genome shotgun (WGS) entry which is preliminary data.</text>
</comment>
<dbReference type="AlphaFoldDB" id="A0A6L5YR28"/>
<keyword evidence="5" id="KW-1185">Reference proteome</keyword>